<sequence length="217" mass="23658">MGIRNTQCVTIRPNAFGAGFTAQPLKSPEPEVRRRNLEDVRRVVEFCAAIACPSVMLLPGVIHAGASKADAIQRCIEASQKLLAISQPAGIAIAIEPHAMGLLESPSDTLAVLEGAPGLKLALDYAHFITLGYTQPDVDPLCAFAAHVHLRQAKPGFLQTRLEHGTLNFPALLDSLRQTNYNGCRAVEYAHQDYMQTDNVDVISETVKLRNRVRAHL</sequence>
<dbReference type="Pfam" id="PF01261">
    <property type="entry name" value="AP_endonuc_2"/>
    <property type="match status" value="1"/>
</dbReference>
<comment type="caution">
    <text evidence="2">The sequence shown here is derived from an EMBL/GenBank/DDBJ whole genome shotgun (WGS) entry which is preliminary data.</text>
</comment>
<dbReference type="SUPFAM" id="SSF51658">
    <property type="entry name" value="Xylose isomerase-like"/>
    <property type="match status" value="1"/>
</dbReference>
<dbReference type="InterPro" id="IPR050312">
    <property type="entry name" value="IolE/XylAMocC-like"/>
</dbReference>
<proteinExistence type="predicted"/>
<organism evidence="2 3">
    <name type="scientific">Candidatus Thermofonsia Clade 3 bacterium</name>
    <dbReference type="NCBI Taxonomy" id="2364212"/>
    <lineage>
        <taxon>Bacteria</taxon>
        <taxon>Bacillati</taxon>
        <taxon>Chloroflexota</taxon>
        <taxon>Candidatus Thermofontia</taxon>
        <taxon>Candidatus Thermofonsia Clade 3</taxon>
    </lineage>
</organism>
<dbReference type="EMBL" id="PGTN01000165">
    <property type="protein sequence ID" value="PJF46511.1"/>
    <property type="molecule type" value="Genomic_DNA"/>
</dbReference>
<dbReference type="AlphaFoldDB" id="A0A2M8Q9P0"/>
<dbReference type="InterPro" id="IPR036237">
    <property type="entry name" value="Xyl_isomerase-like_sf"/>
</dbReference>
<evidence type="ECO:0000313" key="3">
    <source>
        <dbReference type="Proteomes" id="UP000230790"/>
    </source>
</evidence>
<protein>
    <recommendedName>
        <fullName evidence="1">Xylose isomerase-like TIM barrel domain-containing protein</fullName>
    </recommendedName>
</protein>
<dbReference type="PANTHER" id="PTHR12110:SF21">
    <property type="entry name" value="XYLOSE ISOMERASE-LIKE TIM BARREL DOMAIN-CONTAINING PROTEIN"/>
    <property type="match status" value="1"/>
</dbReference>
<name>A0A2M8Q9P0_9CHLR</name>
<dbReference type="Gene3D" id="3.20.20.150">
    <property type="entry name" value="Divalent-metal-dependent TIM barrel enzymes"/>
    <property type="match status" value="1"/>
</dbReference>
<feature type="domain" description="Xylose isomerase-like TIM barrel" evidence="1">
    <location>
        <begin position="23"/>
        <end position="198"/>
    </location>
</feature>
<dbReference type="InterPro" id="IPR013022">
    <property type="entry name" value="Xyl_isomerase-like_TIM-brl"/>
</dbReference>
<gene>
    <name evidence="2" type="ORF">CUN48_13415</name>
</gene>
<accession>A0A2M8Q9P0</accession>
<evidence type="ECO:0000313" key="2">
    <source>
        <dbReference type="EMBL" id="PJF46511.1"/>
    </source>
</evidence>
<reference evidence="2 3" key="1">
    <citation type="submission" date="2017-11" db="EMBL/GenBank/DDBJ databases">
        <title>Evolution of Phototrophy in the Chloroflexi Phylum Driven by Horizontal Gene Transfer.</title>
        <authorList>
            <person name="Ward L.M."/>
            <person name="Hemp J."/>
            <person name="Shih P.M."/>
            <person name="Mcglynn S.E."/>
            <person name="Fischer W."/>
        </authorList>
    </citation>
    <scope>NUCLEOTIDE SEQUENCE [LARGE SCALE GENOMIC DNA]</scope>
    <source>
        <strain evidence="2">JP3_7</strain>
    </source>
</reference>
<dbReference type="PANTHER" id="PTHR12110">
    <property type="entry name" value="HYDROXYPYRUVATE ISOMERASE"/>
    <property type="match status" value="1"/>
</dbReference>
<evidence type="ECO:0000259" key="1">
    <source>
        <dbReference type="Pfam" id="PF01261"/>
    </source>
</evidence>
<dbReference type="Proteomes" id="UP000230790">
    <property type="component" value="Unassembled WGS sequence"/>
</dbReference>